<reference evidence="2" key="1">
    <citation type="submission" date="2021-06" db="EMBL/GenBank/DDBJ databases">
        <authorList>
            <person name="Kallberg Y."/>
            <person name="Tangrot J."/>
            <person name="Rosling A."/>
        </authorList>
    </citation>
    <scope>NUCLEOTIDE SEQUENCE</scope>
    <source>
        <strain evidence="2">87-6 pot B 2015</strain>
    </source>
</reference>
<dbReference type="AlphaFoldDB" id="A0A9N8ZK86"/>
<evidence type="ECO:0000313" key="3">
    <source>
        <dbReference type="Proteomes" id="UP000789375"/>
    </source>
</evidence>
<proteinExistence type="predicted"/>
<evidence type="ECO:0000256" key="1">
    <source>
        <dbReference type="SAM" id="Coils"/>
    </source>
</evidence>
<dbReference type="EMBL" id="CAJVPP010000624">
    <property type="protein sequence ID" value="CAG8498636.1"/>
    <property type="molecule type" value="Genomic_DNA"/>
</dbReference>
<name>A0A9N8ZK86_FUNMO</name>
<dbReference type="Proteomes" id="UP000789375">
    <property type="component" value="Unassembled WGS sequence"/>
</dbReference>
<feature type="coiled-coil region" evidence="1">
    <location>
        <begin position="125"/>
        <end position="159"/>
    </location>
</feature>
<sequence length="160" mass="18954">MKTTSYLTEEMNADEKELNREIMSKLTATLKKREIQISKSMDEKFESSKMAMIEILSVYLEKDDNFTNKIASDYKDKMDEYAEERSNCLRKLLFGFEKYQLTASTLLESLEKTQSNNLRVRGDLEKDLERMRSIHQREMNQLRENIEKLTESFHKTANSK</sequence>
<keyword evidence="3" id="KW-1185">Reference proteome</keyword>
<protein>
    <submittedName>
        <fullName evidence="2">10829_t:CDS:1</fullName>
    </submittedName>
</protein>
<accession>A0A9N8ZK86</accession>
<comment type="caution">
    <text evidence="2">The sequence shown here is derived from an EMBL/GenBank/DDBJ whole genome shotgun (WGS) entry which is preliminary data.</text>
</comment>
<keyword evidence="1" id="KW-0175">Coiled coil</keyword>
<organism evidence="2 3">
    <name type="scientific">Funneliformis mosseae</name>
    <name type="common">Endomycorrhizal fungus</name>
    <name type="synonym">Glomus mosseae</name>
    <dbReference type="NCBI Taxonomy" id="27381"/>
    <lineage>
        <taxon>Eukaryota</taxon>
        <taxon>Fungi</taxon>
        <taxon>Fungi incertae sedis</taxon>
        <taxon>Mucoromycota</taxon>
        <taxon>Glomeromycotina</taxon>
        <taxon>Glomeromycetes</taxon>
        <taxon>Glomerales</taxon>
        <taxon>Glomeraceae</taxon>
        <taxon>Funneliformis</taxon>
    </lineage>
</organism>
<gene>
    <name evidence="2" type="ORF">FMOSSE_LOCUS3918</name>
</gene>
<evidence type="ECO:0000313" key="2">
    <source>
        <dbReference type="EMBL" id="CAG8498636.1"/>
    </source>
</evidence>